<dbReference type="GO" id="GO:0016747">
    <property type="term" value="F:acyltransferase activity, transferring groups other than amino-acyl groups"/>
    <property type="evidence" value="ECO:0007669"/>
    <property type="project" value="InterPro"/>
</dbReference>
<evidence type="ECO:0000256" key="1">
    <source>
        <dbReference type="SAM" id="Phobius"/>
    </source>
</evidence>
<keyword evidence="1" id="KW-0812">Transmembrane</keyword>
<feature type="domain" description="Acyltransferase 3" evidence="2">
    <location>
        <begin position="157"/>
        <end position="457"/>
    </location>
</feature>
<dbReference type="InterPro" id="IPR052728">
    <property type="entry name" value="O2_lipid_transport_reg"/>
</dbReference>
<dbReference type="WBParaSite" id="maker-unitig_15057-snap-gene-0.2-mRNA-1">
    <property type="protein sequence ID" value="maker-unitig_15057-snap-gene-0.2-mRNA-1"/>
    <property type="gene ID" value="maker-unitig_15057-snap-gene-0.2"/>
</dbReference>
<reference evidence="4" key="1">
    <citation type="submission" date="2016-11" db="UniProtKB">
        <authorList>
            <consortium name="WormBaseParasite"/>
        </authorList>
    </citation>
    <scope>IDENTIFICATION</scope>
</reference>
<feature type="transmembrane region" description="Helical" evidence="1">
    <location>
        <begin position="320"/>
        <end position="337"/>
    </location>
</feature>
<dbReference type="AlphaFoldDB" id="A0A1I8F2B8"/>
<evidence type="ECO:0000313" key="3">
    <source>
        <dbReference type="Proteomes" id="UP000095280"/>
    </source>
</evidence>
<dbReference type="PANTHER" id="PTHR11161:SF72">
    <property type="entry name" value="FI21449P1"/>
    <property type="match status" value="1"/>
</dbReference>
<organism evidence="3 4">
    <name type="scientific">Macrostomum lignano</name>
    <dbReference type="NCBI Taxonomy" id="282301"/>
    <lineage>
        <taxon>Eukaryota</taxon>
        <taxon>Metazoa</taxon>
        <taxon>Spiralia</taxon>
        <taxon>Lophotrochozoa</taxon>
        <taxon>Platyhelminthes</taxon>
        <taxon>Rhabditophora</taxon>
        <taxon>Macrostomorpha</taxon>
        <taxon>Macrostomida</taxon>
        <taxon>Macrostomidae</taxon>
        <taxon>Macrostomum</taxon>
    </lineage>
</organism>
<name>A0A1I8F2B8_9PLAT</name>
<keyword evidence="1" id="KW-0472">Membrane</keyword>
<sequence>MARPPADRGSYCLLALRRPAGRAGQPAASTACSASSAASCCWAPPLTLRTYRLSWRSLCRSRKQLLVNEDEEADAETATADGISAAAADGGGHLVNGIANGGHETASSFSAIAADRLPLPLRLLLCFSVLTNARKIADVSHSEGTLTCVHGLRFLSMSWVIANATVSVDSFFVLSGLLSTYLFFRELQRMGGGLRKINWLMFYYVYEGPMYPQAPAAIDPQCPTDWWKNALYINNLFSAESGAGLCMGWSWYLANDMQFYIVSPLLFCLLAIKPALGVGVTSALLLASVTAMGIHSTVNGLAVGFFGIAQEFSGIYIKPWFRATPYLVGVLSGYLLHRLKERRWRPNRLLVALLWLVAAGVALSIVYGLYDLSQNVASLYNAVYRPLWAAAVAWVTIACVTGNGGWVNSLLSQPLFAPLSRLTYCAYLVHPVVMLAYYLSRRQAMVWDNFSVIHAFLGNCALAYMAAFVASLMFEAPLIGLE</sequence>
<proteinExistence type="predicted"/>
<keyword evidence="3" id="KW-1185">Reference proteome</keyword>
<feature type="transmembrane region" description="Helical" evidence="1">
    <location>
        <begin position="283"/>
        <end position="308"/>
    </location>
</feature>
<dbReference type="Pfam" id="PF01757">
    <property type="entry name" value="Acyl_transf_3"/>
    <property type="match status" value="1"/>
</dbReference>
<accession>A0A1I8F2B8</accession>
<dbReference type="InterPro" id="IPR002656">
    <property type="entry name" value="Acyl_transf_3_dom"/>
</dbReference>
<keyword evidence="1" id="KW-1133">Transmembrane helix</keyword>
<feature type="transmembrane region" description="Helical" evidence="1">
    <location>
        <begin position="349"/>
        <end position="367"/>
    </location>
</feature>
<evidence type="ECO:0000313" key="4">
    <source>
        <dbReference type="WBParaSite" id="maker-unitig_15057-snap-gene-0.2-mRNA-1"/>
    </source>
</evidence>
<protein>
    <submittedName>
        <fullName evidence="4">Acyl_transf_3 domain-containing protein</fullName>
    </submittedName>
</protein>
<feature type="transmembrane region" description="Helical" evidence="1">
    <location>
        <begin position="257"/>
        <end position="276"/>
    </location>
</feature>
<feature type="transmembrane region" description="Helical" evidence="1">
    <location>
        <begin position="387"/>
        <end position="410"/>
    </location>
</feature>
<feature type="transmembrane region" description="Helical" evidence="1">
    <location>
        <begin position="422"/>
        <end position="440"/>
    </location>
</feature>
<feature type="transmembrane region" description="Helical" evidence="1">
    <location>
        <begin position="160"/>
        <end position="184"/>
    </location>
</feature>
<dbReference type="PANTHER" id="PTHR11161">
    <property type="entry name" value="O-ACYLTRANSFERASE"/>
    <property type="match status" value="1"/>
</dbReference>
<dbReference type="Proteomes" id="UP000095280">
    <property type="component" value="Unplaced"/>
</dbReference>
<evidence type="ECO:0000259" key="2">
    <source>
        <dbReference type="Pfam" id="PF01757"/>
    </source>
</evidence>
<feature type="transmembrane region" description="Helical" evidence="1">
    <location>
        <begin position="452"/>
        <end position="474"/>
    </location>
</feature>